<evidence type="ECO:0000256" key="3">
    <source>
        <dbReference type="ARBA" id="ARBA00023002"/>
    </source>
</evidence>
<reference evidence="8" key="1">
    <citation type="journal article" date="2019" name="Int. J. Syst. Evol. Microbiol.">
        <title>The Global Catalogue of Microorganisms (GCM) 10K type strain sequencing project: providing services to taxonomists for standard genome sequencing and annotation.</title>
        <authorList>
            <consortium name="The Broad Institute Genomics Platform"/>
            <consortium name="The Broad Institute Genome Sequencing Center for Infectious Disease"/>
            <person name="Wu L."/>
            <person name="Ma J."/>
        </authorList>
    </citation>
    <scope>NUCLEOTIDE SEQUENCE [LARGE SCALE GENOMIC DNA]</scope>
    <source>
        <strain evidence="8">CCM 8702</strain>
    </source>
</reference>
<comment type="caution">
    <text evidence="7">The sequence shown here is derived from an EMBL/GenBank/DDBJ whole genome shotgun (WGS) entry which is preliminary data.</text>
</comment>
<dbReference type="InterPro" id="IPR011251">
    <property type="entry name" value="Luciferase-like_dom"/>
</dbReference>
<keyword evidence="3" id="KW-0560">Oxidoreductase</keyword>
<protein>
    <submittedName>
        <fullName evidence="7">Monooxygenase</fullName>
    </submittedName>
</protein>
<keyword evidence="2" id="KW-0288">FMN</keyword>
<dbReference type="PANTHER" id="PTHR30011">
    <property type="entry name" value="ALKANESULFONATE MONOOXYGENASE-RELATED"/>
    <property type="match status" value="1"/>
</dbReference>
<dbReference type="SUPFAM" id="SSF51679">
    <property type="entry name" value="Bacterial luciferase-like"/>
    <property type="match status" value="1"/>
</dbReference>
<evidence type="ECO:0000256" key="4">
    <source>
        <dbReference type="ARBA" id="ARBA00023033"/>
    </source>
</evidence>
<comment type="similarity">
    <text evidence="5">Belongs to the NtaA/SnaA/DszA monooxygenase family.</text>
</comment>
<dbReference type="EMBL" id="BMDD01000001">
    <property type="protein sequence ID" value="GGH69561.1"/>
    <property type="molecule type" value="Genomic_DNA"/>
</dbReference>
<evidence type="ECO:0000256" key="2">
    <source>
        <dbReference type="ARBA" id="ARBA00022643"/>
    </source>
</evidence>
<dbReference type="NCBIfam" id="TIGR03860">
    <property type="entry name" value="FMN_nitrolo"/>
    <property type="match status" value="1"/>
</dbReference>
<dbReference type="PIRSF" id="PIRSF000337">
    <property type="entry name" value="NTA_MOA"/>
    <property type="match status" value="1"/>
</dbReference>
<evidence type="ECO:0000313" key="8">
    <source>
        <dbReference type="Proteomes" id="UP000605427"/>
    </source>
</evidence>
<gene>
    <name evidence="7" type="ORF">GCM10007362_04760</name>
</gene>
<evidence type="ECO:0000256" key="1">
    <source>
        <dbReference type="ARBA" id="ARBA00022630"/>
    </source>
</evidence>
<dbReference type="InterPro" id="IPR016215">
    <property type="entry name" value="NTA_MOA"/>
</dbReference>
<organism evidence="7 8">
    <name type="scientific">Saccharibacillus endophyticus</name>
    <dbReference type="NCBI Taxonomy" id="2060666"/>
    <lineage>
        <taxon>Bacteria</taxon>
        <taxon>Bacillati</taxon>
        <taxon>Bacillota</taxon>
        <taxon>Bacilli</taxon>
        <taxon>Bacillales</taxon>
        <taxon>Paenibacillaceae</taxon>
        <taxon>Saccharibacillus</taxon>
    </lineage>
</organism>
<keyword evidence="1" id="KW-0285">Flavoprotein</keyword>
<keyword evidence="4 7" id="KW-0503">Monooxygenase</keyword>
<keyword evidence="8" id="KW-1185">Reference proteome</keyword>
<name>A0ABQ1ZNS3_9BACL</name>
<proteinExistence type="inferred from homology"/>
<evidence type="ECO:0000256" key="5">
    <source>
        <dbReference type="ARBA" id="ARBA00033748"/>
    </source>
</evidence>
<accession>A0ABQ1ZNS3</accession>
<evidence type="ECO:0000313" key="7">
    <source>
        <dbReference type="EMBL" id="GGH69561.1"/>
    </source>
</evidence>
<dbReference type="PANTHER" id="PTHR30011:SF16">
    <property type="entry name" value="C2H2 FINGER DOMAIN TRANSCRIPTION FACTOR (EUROFUNG)-RELATED"/>
    <property type="match status" value="1"/>
</dbReference>
<dbReference type="InterPro" id="IPR036661">
    <property type="entry name" value="Luciferase-like_sf"/>
</dbReference>
<sequence length="463" mass="50211">MNNVKKSESSAGKPETKNKHMILGAVLGNNFGSHPAAWRMPHADLGSYTNIDAIVKQARSAERGGMQFLFLPERLFLQGDLSKAPPLFNIDPIITLSAVAQATEKIGLMGTASTSFTEPYLLARQFKALDVISRGRAGWNAVPSYEPVAFANFGKVPPLRENKYERLHEVVQIVQALWGSWGYEAGRPDPNGMFADPAHIRPIDLQGKHVGARGPLPIPPSEQGQPVIMMPASSGYGLQAAGMYANVVVGMPSTIQESRAIRRALQEAAVQAGRDPEEIKFVVFAGFTVGETKRKALDARRALDDRTDIRGPLSHLGAYLGLREEIALPDAPLTAAQLASVRANPQDARSILAVKLAKAGWSPRDILAHGVFEATPTIVGTAEEAADYLQEWFEAGAADGFVTNFDDFHTGIDEFVDRVVPVLRERGLFLDGYEGKTLRDHLSLPEQYGLDPRIANESTGGAL</sequence>
<dbReference type="RefSeq" id="WP_172238527.1">
    <property type="nucleotide sequence ID" value="NZ_BMDD01000001.1"/>
</dbReference>
<dbReference type="Gene3D" id="3.20.20.30">
    <property type="entry name" value="Luciferase-like domain"/>
    <property type="match status" value="1"/>
</dbReference>
<evidence type="ECO:0000259" key="6">
    <source>
        <dbReference type="Pfam" id="PF00296"/>
    </source>
</evidence>
<dbReference type="GO" id="GO:0004497">
    <property type="term" value="F:monooxygenase activity"/>
    <property type="evidence" value="ECO:0007669"/>
    <property type="project" value="UniProtKB-KW"/>
</dbReference>
<dbReference type="Proteomes" id="UP000605427">
    <property type="component" value="Unassembled WGS sequence"/>
</dbReference>
<dbReference type="Pfam" id="PF00296">
    <property type="entry name" value="Bac_luciferase"/>
    <property type="match status" value="1"/>
</dbReference>
<dbReference type="InterPro" id="IPR051260">
    <property type="entry name" value="Diverse_substr_monoxygenases"/>
</dbReference>
<feature type="domain" description="Luciferase-like" evidence="6">
    <location>
        <begin position="43"/>
        <end position="397"/>
    </location>
</feature>